<dbReference type="PANTHER" id="PTHR15496">
    <property type="entry name" value="GENERAL TRANSCRIPTION FACTOR 3C POLYPEPTIDE 4 FAMILY"/>
    <property type="match status" value="1"/>
</dbReference>
<dbReference type="InterPro" id="IPR024761">
    <property type="entry name" value="TFIIIC_delta_N"/>
</dbReference>
<dbReference type="GO" id="GO:0000127">
    <property type="term" value="C:transcription factor TFIIIC complex"/>
    <property type="evidence" value="ECO:0007669"/>
    <property type="project" value="InterPro"/>
</dbReference>
<proteinExistence type="predicted"/>
<keyword evidence="3" id="KW-1185">Reference proteome</keyword>
<dbReference type="GO" id="GO:0004402">
    <property type="term" value="F:histone acetyltransferase activity"/>
    <property type="evidence" value="ECO:0007669"/>
    <property type="project" value="InterPro"/>
</dbReference>
<dbReference type="EMBL" id="KB445794">
    <property type="protein sequence ID" value="EMD39169.1"/>
    <property type="molecule type" value="Genomic_DNA"/>
</dbReference>
<reference evidence="2 3" key="1">
    <citation type="journal article" date="2012" name="Proc. Natl. Acad. Sci. U.S.A.">
        <title>Comparative genomics of Ceriporiopsis subvermispora and Phanerochaete chrysosporium provide insight into selective ligninolysis.</title>
        <authorList>
            <person name="Fernandez-Fueyo E."/>
            <person name="Ruiz-Duenas F.J."/>
            <person name="Ferreira P."/>
            <person name="Floudas D."/>
            <person name="Hibbett D.S."/>
            <person name="Canessa P."/>
            <person name="Larrondo L.F."/>
            <person name="James T.Y."/>
            <person name="Seelenfreund D."/>
            <person name="Lobos S."/>
            <person name="Polanco R."/>
            <person name="Tello M."/>
            <person name="Honda Y."/>
            <person name="Watanabe T."/>
            <person name="Watanabe T."/>
            <person name="Ryu J.S."/>
            <person name="Kubicek C.P."/>
            <person name="Schmoll M."/>
            <person name="Gaskell J."/>
            <person name="Hammel K.E."/>
            <person name="St John F.J."/>
            <person name="Vanden Wymelenberg A."/>
            <person name="Sabat G."/>
            <person name="Splinter BonDurant S."/>
            <person name="Syed K."/>
            <person name="Yadav J.S."/>
            <person name="Doddapaneni H."/>
            <person name="Subramanian V."/>
            <person name="Lavin J.L."/>
            <person name="Oguiza J.A."/>
            <person name="Perez G."/>
            <person name="Pisabarro A.G."/>
            <person name="Ramirez L."/>
            <person name="Santoyo F."/>
            <person name="Master E."/>
            <person name="Coutinho P.M."/>
            <person name="Henrissat B."/>
            <person name="Lombard V."/>
            <person name="Magnuson J.K."/>
            <person name="Kuees U."/>
            <person name="Hori C."/>
            <person name="Igarashi K."/>
            <person name="Samejima M."/>
            <person name="Held B.W."/>
            <person name="Barry K.W."/>
            <person name="LaButti K.M."/>
            <person name="Lapidus A."/>
            <person name="Lindquist E.A."/>
            <person name="Lucas S.M."/>
            <person name="Riley R."/>
            <person name="Salamov A.A."/>
            <person name="Hoffmeister D."/>
            <person name="Schwenk D."/>
            <person name="Hadar Y."/>
            <person name="Yarden O."/>
            <person name="de Vries R.P."/>
            <person name="Wiebenga A."/>
            <person name="Stenlid J."/>
            <person name="Eastwood D."/>
            <person name="Grigoriev I.V."/>
            <person name="Berka R.M."/>
            <person name="Blanchette R.A."/>
            <person name="Kersten P."/>
            <person name="Martinez A.T."/>
            <person name="Vicuna R."/>
            <person name="Cullen D."/>
        </authorList>
    </citation>
    <scope>NUCLEOTIDE SEQUENCE [LARGE SCALE GENOMIC DNA]</scope>
    <source>
        <strain evidence="2 3">B</strain>
    </source>
</reference>
<name>M2PRE4_CERS8</name>
<dbReference type="AlphaFoldDB" id="M2PRE4"/>
<feature type="domain" description="Transcription factor IIIC 90kDa subunit N-terminal" evidence="1">
    <location>
        <begin position="23"/>
        <end position="286"/>
    </location>
</feature>
<gene>
    <name evidence="2" type="ORF">CERSUDRAFT_46938</name>
</gene>
<dbReference type="Pfam" id="PF12657">
    <property type="entry name" value="TFIIIC_delta"/>
    <property type="match status" value="1"/>
</dbReference>
<dbReference type="HOGENOM" id="CLU_564989_0_0_1"/>
<dbReference type="Proteomes" id="UP000016930">
    <property type="component" value="Unassembled WGS sequence"/>
</dbReference>
<dbReference type="InterPro" id="IPR015943">
    <property type="entry name" value="WD40/YVTN_repeat-like_dom_sf"/>
</dbReference>
<evidence type="ECO:0000313" key="3">
    <source>
        <dbReference type="Proteomes" id="UP000016930"/>
    </source>
</evidence>
<evidence type="ECO:0000313" key="2">
    <source>
        <dbReference type="EMBL" id="EMD39169.1"/>
    </source>
</evidence>
<dbReference type="Gene3D" id="2.130.10.10">
    <property type="entry name" value="YVTN repeat-like/Quinoprotein amine dehydrogenase"/>
    <property type="match status" value="1"/>
</dbReference>
<dbReference type="InterPro" id="IPR036322">
    <property type="entry name" value="WD40_repeat_dom_sf"/>
</dbReference>
<dbReference type="STRING" id="914234.M2PRE4"/>
<organism evidence="2 3">
    <name type="scientific">Ceriporiopsis subvermispora (strain B)</name>
    <name type="common">White-rot fungus</name>
    <name type="synonym">Gelatoporia subvermispora</name>
    <dbReference type="NCBI Taxonomy" id="914234"/>
    <lineage>
        <taxon>Eukaryota</taxon>
        <taxon>Fungi</taxon>
        <taxon>Dikarya</taxon>
        <taxon>Basidiomycota</taxon>
        <taxon>Agaricomycotina</taxon>
        <taxon>Agaricomycetes</taxon>
        <taxon>Polyporales</taxon>
        <taxon>Gelatoporiaceae</taxon>
        <taxon>Gelatoporia</taxon>
    </lineage>
</organism>
<protein>
    <recommendedName>
        <fullName evidence="1">Transcription factor IIIC 90kDa subunit N-terminal domain-containing protein</fullName>
    </recommendedName>
</protein>
<dbReference type="OrthoDB" id="2794981at2759"/>
<dbReference type="PANTHER" id="PTHR15496:SF2">
    <property type="entry name" value="GENERAL TRANSCRIPTION FACTOR 3C POLYPEPTIDE 4"/>
    <property type="match status" value="1"/>
</dbReference>
<dbReference type="GO" id="GO:0006384">
    <property type="term" value="P:transcription initiation at RNA polymerase III promoter"/>
    <property type="evidence" value="ECO:0007669"/>
    <property type="project" value="InterPro"/>
</dbReference>
<evidence type="ECO:0000259" key="1">
    <source>
        <dbReference type="Pfam" id="PF12657"/>
    </source>
</evidence>
<sequence length="483" mass="52520">MAVPTALSLPAVWAPPSAKCLQWSGDGQILLVTRSAVYILTPDAGVRVGATSIIRQAPELEDSQYGIKQLGWLRTMIEYDKTLAYYWPAECQEWGTISLGSVDPTLRAVTPSPSNLTDNACCLIAVLNSNMELTIWGPGRDQIRGKWTKFVDVTAYLRESLPQDSADNVLARTLQAQATCIEWSPQADFNLSPTPKIDGSLLATGNRAGCVVLLRCLRDATLNYAVSSVAVLPIVNRSLNHLAWSPWRTADNTNGICEAYLACGAGDGSITIVKVTQTLQCTSSVTTNSEITASVEIQDELANEHDGRIITGMKWLYSPRRGPMLVYCKPGLLNLWSGDTAHDLWSGRRSFALETQKLCGGSSPLCPVSGIEYSTSKDSLVISLSDGSLHVLRSVSLEPQWDNQFSDDGLAGPRMSAVARAVFRQVEPETVQAKDVQSIYGMASYDGQGTYVWIHEYVGSHINSALTLTGLQRVSSDRLQLQA</sequence>
<dbReference type="InterPro" id="IPR044230">
    <property type="entry name" value="GTF3C4"/>
</dbReference>
<dbReference type="SUPFAM" id="SSF50978">
    <property type="entry name" value="WD40 repeat-like"/>
    <property type="match status" value="1"/>
</dbReference>
<accession>M2PRE4</accession>